<organism evidence="1 2">
    <name type="scientific">Gordonia asplenii</name>
    <dbReference type="NCBI Taxonomy" id="2725283"/>
    <lineage>
        <taxon>Bacteria</taxon>
        <taxon>Bacillati</taxon>
        <taxon>Actinomycetota</taxon>
        <taxon>Actinomycetes</taxon>
        <taxon>Mycobacteriales</taxon>
        <taxon>Gordoniaceae</taxon>
        <taxon>Gordonia</taxon>
    </lineage>
</organism>
<sequence>MPELRFRNLDVTPDDPVDQWGFEGILAAIDRGSLRHWRRILDALEADPYGPVSRDLEQAIDAAEDVGVRERMRRALAAARIG</sequence>
<dbReference type="Proteomes" id="UP000550729">
    <property type="component" value="Unassembled WGS sequence"/>
</dbReference>
<evidence type="ECO:0000313" key="2">
    <source>
        <dbReference type="Proteomes" id="UP000550729"/>
    </source>
</evidence>
<dbReference type="AlphaFoldDB" id="A0A848KYQ6"/>
<dbReference type="EMBL" id="JABBNB010000026">
    <property type="protein sequence ID" value="NMO03726.1"/>
    <property type="molecule type" value="Genomic_DNA"/>
</dbReference>
<dbReference type="RefSeq" id="WP_170196232.1">
    <property type="nucleotide sequence ID" value="NZ_JABBNB010000026.1"/>
</dbReference>
<comment type="caution">
    <text evidence="1">The sequence shown here is derived from an EMBL/GenBank/DDBJ whole genome shotgun (WGS) entry which is preliminary data.</text>
</comment>
<keyword evidence="2" id="KW-1185">Reference proteome</keyword>
<gene>
    <name evidence="1" type="ORF">HH308_21140</name>
</gene>
<name>A0A848KYQ6_9ACTN</name>
<accession>A0A848KYQ6</accession>
<evidence type="ECO:0000313" key="1">
    <source>
        <dbReference type="EMBL" id="NMO03726.1"/>
    </source>
</evidence>
<proteinExistence type="predicted"/>
<reference evidence="1 2" key="1">
    <citation type="submission" date="2020-04" db="EMBL/GenBank/DDBJ databases">
        <title>Gordonia sp. nov. TBRC 11910.</title>
        <authorList>
            <person name="Suriyachadkun C."/>
        </authorList>
    </citation>
    <scope>NUCLEOTIDE SEQUENCE [LARGE SCALE GENOMIC DNA]</scope>
    <source>
        <strain evidence="1 2">TBRC 11910</strain>
    </source>
</reference>
<protein>
    <submittedName>
        <fullName evidence="1">Uncharacterized protein</fullName>
    </submittedName>
</protein>